<keyword evidence="1" id="KW-0472">Membrane</keyword>
<keyword evidence="1" id="KW-1133">Transmembrane helix</keyword>
<name>A0A645BS81_9ZZZZ</name>
<proteinExistence type="predicted"/>
<sequence length="51" mass="5733">MFIMSPEIGQSLFGQAILGEYFRTFMVYGVIGVALGIHVWKANKKSRIVVE</sequence>
<organism evidence="2">
    <name type="scientific">bioreactor metagenome</name>
    <dbReference type="NCBI Taxonomy" id="1076179"/>
    <lineage>
        <taxon>unclassified sequences</taxon>
        <taxon>metagenomes</taxon>
        <taxon>ecological metagenomes</taxon>
    </lineage>
</organism>
<feature type="transmembrane region" description="Helical" evidence="1">
    <location>
        <begin position="21"/>
        <end position="40"/>
    </location>
</feature>
<comment type="caution">
    <text evidence="2">The sequence shown here is derived from an EMBL/GenBank/DDBJ whole genome shotgun (WGS) entry which is preliminary data.</text>
</comment>
<evidence type="ECO:0000313" key="2">
    <source>
        <dbReference type="EMBL" id="MPM68092.1"/>
    </source>
</evidence>
<accession>A0A645BS81</accession>
<keyword evidence="1" id="KW-0812">Transmembrane</keyword>
<dbReference type="EMBL" id="VSSQ01022054">
    <property type="protein sequence ID" value="MPM68092.1"/>
    <property type="molecule type" value="Genomic_DNA"/>
</dbReference>
<protein>
    <submittedName>
        <fullName evidence="2">Uncharacterized protein</fullName>
    </submittedName>
</protein>
<reference evidence="2" key="1">
    <citation type="submission" date="2019-08" db="EMBL/GenBank/DDBJ databases">
        <authorList>
            <person name="Kucharzyk K."/>
            <person name="Murdoch R.W."/>
            <person name="Higgins S."/>
            <person name="Loffler F."/>
        </authorList>
    </citation>
    <scope>NUCLEOTIDE SEQUENCE</scope>
</reference>
<gene>
    <name evidence="2" type="ORF">SDC9_115023</name>
</gene>
<evidence type="ECO:0000256" key="1">
    <source>
        <dbReference type="SAM" id="Phobius"/>
    </source>
</evidence>
<dbReference type="AlphaFoldDB" id="A0A645BS81"/>